<organism evidence="2 3">
    <name type="scientific">Draconibacterium aestuarii</name>
    <dbReference type="NCBI Taxonomy" id="2998507"/>
    <lineage>
        <taxon>Bacteria</taxon>
        <taxon>Pseudomonadati</taxon>
        <taxon>Bacteroidota</taxon>
        <taxon>Bacteroidia</taxon>
        <taxon>Marinilabiliales</taxon>
        <taxon>Prolixibacteraceae</taxon>
        <taxon>Draconibacterium</taxon>
    </lineage>
</organism>
<keyword evidence="3" id="KW-1185">Reference proteome</keyword>
<dbReference type="RefSeq" id="WP_343332535.1">
    <property type="nucleotide sequence ID" value="NZ_JAPOHD010000013.1"/>
</dbReference>
<reference evidence="2" key="1">
    <citation type="submission" date="2022-11" db="EMBL/GenBank/DDBJ databases">
        <title>Marilongibacter aestuarii gen. nov., sp. nov., isolated from tidal flat sediment.</title>
        <authorList>
            <person name="Jiayan W."/>
        </authorList>
    </citation>
    <scope>NUCLEOTIDE SEQUENCE</scope>
    <source>
        <strain evidence="2">Z1-6</strain>
    </source>
</reference>
<feature type="transmembrane region" description="Helical" evidence="1">
    <location>
        <begin position="6"/>
        <end position="28"/>
    </location>
</feature>
<dbReference type="EMBL" id="JAPOHD010000013">
    <property type="protein sequence ID" value="MCY1720201.1"/>
    <property type="molecule type" value="Genomic_DNA"/>
</dbReference>
<evidence type="ECO:0000313" key="3">
    <source>
        <dbReference type="Proteomes" id="UP001145087"/>
    </source>
</evidence>
<comment type="caution">
    <text evidence="2">The sequence shown here is derived from an EMBL/GenBank/DDBJ whole genome shotgun (WGS) entry which is preliminary data.</text>
</comment>
<accession>A0A9X3F416</accession>
<gene>
    <name evidence="2" type="ORF">OU798_07595</name>
</gene>
<dbReference type="Proteomes" id="UP001145087">
    <property type="component" value="Unassembled WGS sequence"/>
</dbReference>
<name>A0A9X3F416_9BACT</name>
<proteinExistence type="predicted"/>
<evidence type="ECO:0000313" key="2">
    <source>
        <dbReference type="EMBL" id="MCY1720201.1"/>
    </source>
</evidence>
<sequence length="86" mass="10354">MIKYLIQILLYLFMIAWFFMTIAGYEFSLKLKPFKIHLKIYDWQGMIILIAIVVLFFAYGYICQERGKKQAIKETTEQIITNYEQN</sequence>
<keyword evidence="1" id="KW-0812">Transmembrane</keyword>
<protein>
    <submittedName>
        <fullName evidence="2">Uncharacterized protein</fullName>
    </submittedName>
</protein>
<feature type="transmembrane region" description="Helical" evidence="1">
    <location>
        <begin position="40"/>
        <end position="62"/>
    </location>
</feature>
<evidence type="ECO:0000256" key="1">
    <source>
        <dbReference type="SAM" id="Phobius"/>
    </source>
</evidence>
<keyword evidence="1" id="KW-0472">Membrane</keyword>
<keyword evidence="1" id="KW-1133">Transmembrane helix</keyword>
<dbReference type="AlphaFoldDB" id="A0A9X3F416"/>